<dbReference type="InterPro" id="IPR016181">
    <property type="entry name" value="Acyl_CoA_acyltransferase"/>
</dbReference>
<dbReference type="Proteomes" id="UP000502005">
    <property type="component" value="Chromosome"/>
</dbReference>
<dbReference type="AlphaFoldDB" id="A0A6B9GB50"/>
<dbReference type="PROSITE" id="PS51186">
    <property type="entry name" value="GNAT"/>
    <property type="match status" value="1"/>
</dbReference>
<accession>A0A6B9GB50</accession>
<proteinExistence type="predicted"/>
<dbReference type="GO" id="GO:0008999">
    <property type="term" value="F:protein-N-terminal-alanine acetyltransferase activity"/>
    <property type="evidence" value="ECO:0007669"/>
    <property type="project" value="TreeGrafter"/>
</dbReference>
<protein>
    <submittedName>
        <fullName evidence="2">N-acetyltransferase</fullName>
    </submittedName>
</protein>
<dbReference type="GO" id="GO:0005737">
    <property type="term" value="C:cytoplasm"/>
    <property type="evidence" value="ECO:0007669"/>
    <property type="project" value="TreeGrafter"/>
</dbReference>
<evidence type="ECO:0000313" key="2">
    <source>
        <dbReference type="EMBL" id="QGY30389.1"/>
    </source>
</evidence>
<dbReference type="InterPro" id="IPR000182">
    <property type="entry name" value="GNAT_dom"/>
</dbReference>
<keyword evidence="2" id="KW-0808">Transferase</keyword>
<dbReference type="Pfam" id="PF13302">
    <property type="entry name" value="Acetyltransf_3"/>
    <property type="match status" value="1"/>
</dbReference>
<dbReference type="PANTHER" id="PTHR43441:SF3">
    <property type="entry name" value="ACETYLTRANSFERASE"/>
    <property type="match status" value="1"/>
</dbReference>
<dbReference type="EMBL" id="CP024768">
    <property type="protein sequence ID" value="QGY30389.1"/>
    <property type="molecule type" value="Genomic_DNA"/>
</dbReference>
<gene>
    <name evidence="2" type="ORF">CUN67_16225</name>
</gene>
<dbReference type="Gene3D" id="3.40.630.30">
    <property type="match status" value="1"/>
</dbReference>
<organism evidence="2 3">
    <name type="scientific">Pantoea cypripedii</name>
    <name type="common">Pectobacterium cypripedii</name>
    <name type="synonym">Erwinia cypripedii</name>
    <dbReference type="NCBI Taxonomy" id="55209"/>
    <lineage>
        <taxon>Bacteria</taxon>
        <taxon>Pseudomonadati</taxon>
        <taxon>Pseudomonadota</taxon>
        <taxon>Gammaproteobacteria</taxon>
        <taxon>Enterobacterales</taxon>
        <taxon>Erwiniaceae</taxon>
        <taxon>Pantoea</taxon>
    </lineage>
</organism>
<dbReference type="PANTHER" id="PTHR43441">
    <property type="entry name" value="RIBOSOMAL-PROTEIN-SERINE ACETYLTRANSFERASE"/>
    <property type="match status" value="1"/>
</dbReference>
<dbReference type="SUPFAM" id="SSF55729">
    <property type="entry name" value="Acyl-CoA N-acyltransferases (Nat)"/>
    <property type="match status" value="1"/>
</dbReference>
<evidence type="ECO:0000259" key="1">
    <source>
        <dbReference type="PROSITE" id="PS51186"/>
    </source>
</evidence>
<name>A0A6B9GB50_PANCY</name>
<dbReference type="GO" id="GO:1990189">
    <property type="term" value="F:protein N-terminal-serine acetyltransferase activity"/>
    <property type="evidence" value="ECO:0007669"/>
    <property type="project" value="TreeGrafter"/>
</dbReference>
<dbReference type="InterPro" id="IPR051908">
    <property type="entry name" value="Ribosomal_N-acetyltransferase"/>
</dbReference>
<reference evidence="2 3" key="1">
    <citation type="submission" date="2017-11" db="EMBL/GenBank/DDBJ databases">
        <title>Genome sequence of Pantoea cypripedii NE1.</title>
        <authorList>
            <person name="Nascimento F.X."/>
        </authorList>
    </citation>
    <scope>NUCLEOTIDE SEQUENCE [LARGE SCALE GENOMIC DNA]</scope>
    <source>
        <strain evidence="2 3">NE1</strain>
    </source>
</reference>
<sequence>MKITDLPSEYLLGKKIKLVAPDVNRSHEMFRLILDFSAAHREFLDWVDNFCSDETVLENMNIASEDFSDDRGEYKFLIINNTSDQLVGCVSLFIRHYEIPYFEIGYWLSTKAMGRGYTTEACILVRDLAYNFLNAKRLEIRMAGRNIRSRRIAERCGFLREAVLRNNRIDGFGNVDDTYIYTYLG</sequence>
<dbReference type="RefSeq" id="WP_208716317.1">
    <property type="nucleotide sequence ID" value="NZ_CP024768.1"/>
</dbReference>
<feature type="domain" description="N-acetyltransferase" evidence="1">
    <location>
        <begin position="34"/>
        <end position="185"/>
    </location>
</feature>
<evidence type="ECO:0000313" key="3">
    <source>
        <dbReference type="Proteomes" id="UP000502005"/>
    </source>
</evidence>